<comment type="subcellular location">
    <subcellularLocation>
        <location evidence="6">Cytoplasm</location>
    </subcellularLocation>
</comment>
<dbReference type="FunFam" id="3.30.70.980:FF:000002">
    <property type="entry name" value="Probable transcriptional regulatory protein YebC"/>
    <property type="match status" value="1"/>
</dbReference>
<sequence length="252" mass="28010">MAGHSKWKNIQHRKGRQDALKGKIFAKLAREIYVAARNGDKDPENNHQLRIAIAKAKAKNMPNENIERAIKKAAGGGTGENYEAITYEGYGPGGTAIMVEALTDNRNRTAADLRHIFSKNGGNLGESGCVSWMFERKGLLVIDRDHTDLDEEELMLTVLECGAEDIESTGKSYEVTTTPEEFETVKEALEKEGFSFSTAEVTFVPSNKTEIHGDIIKNVISLIDALEDHDDVQNVYANFEVDDEELAEYIQD</sequence>
<dbReference type="InterPro" id="IPR029072">
    <property type="entry name" value="YebC-like"/>
</dbReference>
<dbReference type="GO" id="GO:0005829">
    <property type="term" value="C:cytosol"/>
    <property type="evidence" value="ECO:0007669"/>
    <property type="project" value="TreeGrafter"/>
</dbReference>
<evidence type="ECO:0000259" key="7">
    <source>
        <dbReference type="Pfam" id="PF01709"/>
    </source>
</evidence>
<dbReference type="Pfam" id="PF20772">
    <property type="entry name" value="TACO1_YebC_N"/>
    <property type="match status" value="1"/>
</dbReference>
<name>A0A8I1AAQ7_THEIN</name>
<evidence type="ECO:0000256" key="1">
    <source>
        <dbReference type="ARBA" id="ARBA00008724"/>
    </source>
</evidence>
<protein>
    <recommendedName>
        <fullName evidence="6">Probable transcriptional regulatory protein I8U20_04085</fullName>
    </recommendedName>
</protein>
<evidence type="ECO:0000256" key="2">
    <source>
        <dbReference type="ARBA" id="ARBA00022490"/>
    </source>
</evidence>
<dbReference type="NCBIfam" id="NF009044">
    <property type="entry name" value="PRK12378.1"/>
    <property type="match status" value="1"/>
</dbReference>
<feature type="domain" description="TACO1/YebC-like second and third" evidence="7">
    <location>
        <begin position="82"/>
        <end position="239"/>
    </location>
</feature>
<dbReference type="AlphaFoldDB" id="A0A8I1AAQ7"/>
<keyword evidence="5 6" id="KW-0804">Transcription</keyword>
<organism evidence="9 10">
    <name type="scientific">Thermoactinomyces intermedius</name>
    <dbReference type="NCBI Taxonomy" id="2024"/>
    <lineage>
        <taxon>Bacteria</taxon>
        <taxon>Bacillati</taxon>
        <taxon>Bacillota</taxon>
        <taxon>Bacilli</taxon>
        <taxon>Bacillales</taxon>
        <taxon>Thermoactinomycetaceae</taxon>
        <taxon>Thermoactinomyces</taxon>
    </lineage>
</organism>
<evidence type="ECO:0000313" key="10">
    <source>
        <dbReference type="Proteomes" id="UP000633619"/>
    </source>
</evidence>
<dbReference type="PANTHER" id="PTHR12532">
    <property type="entry name" value="TRANSLATIONAL ACTIVATOR OF CYTOCHROME C OXIDASE 1"/>
    <property type="match status" value="1"/>
</dbReference>
<dbReference type="InterPro" id="IPR017856">
    <property type="entry name" value="Integrase-like_N"/>
</dbReference>
<dbReference type="Proteomes" id="UP000633619">
    <property type="component" value="Unassembled WGS sequence"/>
</dbReference>
<keyword evidence="3 6" id="KW-0805">Transcription regulation</keyword>
<gene>
    <name evidence="9" type="ORF">I8U20_04085</name>
</gene>
<evidence type="ECO:0000256" key="5">
    <source>
        <dbReference type="ARBA" id="ARBA00023163"/>
    </source>
</evidence>
<dbReference type="FunFam" id="1.10.10.200:FF:000002">
    <property type="entry name" value="Probable transcriptional regulatory protein CLM62_37755"/>
    <property type="match status" value="1"/>
</dbReference>
<dbReference type="GO" id="GO:0006355">
    <property type="term" value="P:regulation of DNA-templated transcription"/>
    <property type="evidence" value="ECO:0007669"/>
    <property type="project" value="UniProtKB-UniRule"/>
</dbReference>
<comment type="similarity">
    <text evidence="1 6">Belongs to the TACO1 family.</text>
</comment>
<evidence type="ECO:0000256" key="6">
    <source>
        <dbReference type="HAMAP-Rule" id="MF_00693"/>
    </source>
</evidence>
<accession>A0A8I1AAQ7</accession>
<evidence type="ECO:0000256" key="4">
    <source>
        <dbReference type="ARBA" id="ARBA00023125"/>
    </source>
</evidence>
<dbReference type="InterPro" id="IPR026564">
    <property type="entry name" value="Transcrip_reg_TACO1-like_dom3"/>
</dbReference>
<evidence type="ECO:0000259" key="8">
    <source>
        <dbReference type="Pfam" id="PF20772"/>
    </source>
</evidence>
<evidence type="ECO:0000256" key="3">
    <source>
        <dbReference type="ARBA" id="ARBA00023015"/>
    </source>
</evidence>
<dbReference type="PANTHER" id="PTHR12532:SF6">
    <property type="entry name" value="TRANSCRIPTIONAL REGULATORY PROTEIN YEBC-RELATED"/>
    <property type="match status" value="1"/>
</dbReference>
<dbReference type="NCBIfam" id="NF001030">
    <property type="entry name" value="PRK00110.1"/>
    <property type="match status" value="1"/>
</dbReference>
<dbReference type="InterPro" id="IPR049083">
    <property type="entry name" value="TACO1_YebC_N"/>
</dbReference>
<dbReference type="EMBL" id="JAECVW010000002">
    <property type="protein sequence ID" value="MBH8594506.1"/>
    <property type="molecule type" value="Genomic_DNA"/>
</dbReference>
<comment type="caution">
    <text evidence="9">The sequence shown here is derived from an EMBL/GenBank/DDBJ whole genome shotgun (WGS) entry which is preliminary data.</text>
</comment>
<keyword evidence="2 6" id="KW-0963">Cytoplasm</keyword>
<dbReference type="HAMAP" id="MF_00693">
    <property type="entry name" value="Transcrip_reg_TACO1"/>
    <property type="match status" value="1"/>
</dbReference>
<proteinExistence type="inferred from homology"/>
<reference evidence="9 10" key="1">
    <citation type="submission" date="2020-12" db="EMBL/GenBank/DDBJ databases">
        <title>WGS of Thermoactinomyces spp.</title>
        <authorList>
            <person name="Cheng K."/>
        </authorList>
    </citation>
    <scope>NUCLEOTIDE SEQUENCE [LARGE SCALE GENOMIC DNA]</scope>
    <source>
        <strain evidence="10">CICC 10671\DSM 43846</strain>
    </source>
</reference>
<dbReference type="Gene3D" id="1.10.10.200">
    <property type="match status" value="1"/>
</dbReference>
<keyword evidence="10" id="KW-1185">Reference proteome</keyword>
<dbReference type="InterPro" id="IPR048300">
    <property type="entry name" value="TACO1_YebC-like_2nd/3rd_dom"/>
</dbReference>
<keyword evidence="4 6" id="KW-0238">DNA-binding</keyword>
<dbReference type="InterPro" id="IPR002876">
    <property type="entry name" value="Transcrip_reg_TACO1-like"/>
</dbReference>
<dbReference type="SUPFAM" id="SSF75625">
    <property type="entry name" value="YebC-like"/>
    <property type="match status" value="1"/>
</dbReference>
<dbReference type="Gene3D" id="3.30.70.980">
    <property type="match status" value="2"/>
</dbReference>
<dbReference type="GO" id="GO:0003677">
    <property type="term" value="F:DNA binding"/>
    <property type="evidence" value="ECO:0007669"/>
    <property type="project" value="UniProtKB-UniRule"/>
</dbReference>
<dbReference type="Pfam" id="PF01709">
    <property type="entry name" value="Transcrip_reg"/>
    <property type="match status" value="1"/>
</dbReference>
<dbReference type="RefSeq" id="WP_181731749.1">
    <property type="nucleotide sequence ID" value="NZ_JACEIR010000003.1"/>
</dbReference>
<feature type="domain" description="TACO1/YebC-like N-terminal" evidence="8">
    <location>
        <begin position="5"/>
        <end position="75"/>
    </location>
</feature>
<evidence type="ECO:0000313" key="9">
    <source>
        <dbReference type="EMBL" id="MBH8594506.1"/>
    </source>
</evidence>
<dbReference type="NCBIfam" id="TIGR01033">
    <property type="entry name" value="YebC/PmpR family DNA-binding transcriptional regulator"/>
    <property type="match status" value="1"/>
</dbReference>